<proteinExistence type="predicted"/>
<reference evidence="1 2" key="1">
    <citation type="journal article" date="2011" name="Stand. Genomic Sci.">
        <title>Complete genome sequence of Odoribacter splanchnicus type strain (1651/6).</title>
        <authorList>
            <consortium name="US DOE Joint Genome Institute (JGI-PGF)"/>
            <person name="Goker M."/>
            <person name="Gronow S."/>
            <person name="Zeytun A."/>
            <person name="Nolan M."/>
            <person name="Lucas S."/>
            <person name="Lapidus A."/>
            <person name="Hammon N."/>
            <person name="Deshpande S."/>
            <person name="Cheng J.F."/>
            <person name="Pitluck S."/>
            <person name="Liolios K."/>
            <person name="Pagani I."/>
            <person name="Ivanova N."/>
            <person name="Mavromatis K."/>
            <person name="Ovchinikova G."/>
            <person name="Pati A."/>
            <person name="Tapia R."/>
            <person name="Han C."/>
            <person name="Goodwin L."/>
            <person name="Chen A."/>
            <person name="Palaniappan K."/>
            <person name="Land M."/>
            <person name="Hauser L."/>
            <person name="Jeffries C.D."/>
            <person name="Brambilla E.M."/>
            <person name="Rohde M."/>
            <person name="Detter J.C."/>
            <person name="Woyke T."/>
            <person name="Bristow J."/>
            <person name="Markowitz V."/>
            <person name="Hugenholtz P."/>
            <person name="Eisen J.A."/>
            <person name="Kyrpides N.C."/>
            <person name="Klenk H.P."/>
        </authorList>
    </citation>
    <scope>NUCLEOTIDE SEQUENCE [LARGE SCALE GENOMIC DNA]</scope>
    <source>
        <strain evidence="2">ATCC 29572 / DSM 20712 / JCM 15291 / NCTC 10825 / 1651/6</strain>
    </source>
</reference>
<organism evidence="1 2">
    <name type="scientific">Odoribacter splanchnicus (strain ATCC 29572 / DSM 20712 / CIP 104287 / JCM 15291 / NCTC 10825 / 1651/6)</name>
    <name type="common">Bacteroides splanchnicus</name>
    <dbReference type="NCBI Taxonomy" id="709991"/>
    <lineage>
        <taxon>Bacteria</taxon>
        <taxon>Pseudomonadati</taxon>
        <taxon>Bacteroidota</taxon>
        <taxon>Bacteroidia</taxon>
        <taxon>Bacteroidales</taxon>
        <taxon>Odoribacteraceae</taxon>
        <taxon>Odoribacter</taxon>
    </lineage>
</organism>
<evidence type="ECO:0000313" key="2">
    <source>
        <dbReference type="Proteomes" id="UP000006657"/>
    </source>
</evidence>
<dbReference type="AlphaFoldDB" id="F9Z3H5"/>
<protein>
    <submittedName>
        <fullName evidence="1">Uncharacterized protein</fullName>
    </submittedName>
</protein>
<sequence>MQRFMRWPLLLAIVVSIFLRETKINKLWQMGK</sequence>
<evidence type="ECO:0000313" key="1">
    <source>
        <dbReference type="EMBL" id="ADY34603.1"/>
    </source>
</evidence>
<gene>
    <name evidence="1" type="ordered locus">Odosp_3659</name>
</gene>
<dbReference type="KEGG" id="osp:Odosp_3659"/>
<dbReference type="Proteomes" id="UP000006657">
    <property type="component" value="Chromosome"/>
</dbReference>
<dbReference type="PaxDb" id="709991-Odosp_3659"/>
<name>F9Z3H5_ODOSD</name>
<dbReference type="EMBL" id="CP002544">
    <property type="protein sequence ID" value="ADY34603.1"/>
    <property type="molecule type" value="Genomic_DNA"/>
</dbReference>
<dbReference type="HOGENOM" id="CLU_3390499_0_0_10"/>
<keyword evidence="2" id="KW-1185">Reference proteome</keyword>
<accession>F9Z3H5</accession>